<evidence type="ECO:0000313" key="3">
    <source>
        <dbReference type="Proteomes" id="UP001054857"/>
    </source>
</evidence>
<feature type="region of interest" description="Disordered" evidence="1">
    <location>
        <begin position="228"/>
        <end position="248"/>
    </location>
</feature>
<feature type="compositionally biased region" description="Low complexity" evidence="1">
    <location>
        <begin position="440"/>
        <end position="462"/>
    </location>
</feature>
<feature type="non-terminal residue" evidence="2">
    <location>
        <position position="1"/>
    </location>
</feature>
<sequence>MGFLFCLALLLLPVLVLVGLYLLVTKTNVITGGLASLLRKLLRRNGVCRQGDNCFVEPCPGGFILRNVNVPPKLLELNGGSITVPSVTVKRVQLSWPTSSSPLALSVSGVSIKLLQRRTAPKVKLGGTTYQSKHRKLRALDALLWHGQQSGNAAGWLSQKRQQALRWLLSLALRNIRVDLADLSVQYAQTGEPAPVVSDTGDVALDAVAVSVRSLTVSSVALTPTGTVASEDSPCSSATRTSGQDAVNGTPAISSRWALVAWGLRRLQRRGGCGQELQIHHASRVAVTGVNVILMSRAPRALQPSSQAPKAQQWHSQQRHGNRRLPQRARDSAVAADRGTTGVKRIVTGPALGGCDPPLPHPEAEWDSVHTVLRQWSVEVEVSLNGPRERGNCVGGSGYLGRRTYQPLAVQVHGTFGVRSGRGRQQAAAGIMSPGKRQGDSPSNGGASSGGASPCGPSRAASMQAGDHLSRRQG</sequence>
<gene>
    <name evidence="2" type="ORF">Agub_g640</name>
</gene>
<reference evidence="2 3" key="1">
    <citation type="journal article" date="2021" name="Sci. Rep.">
        <title>Genome sequencing of the multicellular alga Astrephomene provides insights into convergent evolution of germ-soma differentiation.</title>
        <authorList>
            <person name="Yamashita S."/>
            <person name="Yamamoto K."/>
            <person name="Matsuzaki R."/>
            <person name="Suzuki S."/>
            <person name="Yamaguchi H."/>
            <person name="Hirooka S."/>
            <person name="Minakuchi Y."/>
            <person name="Miyagishima S."/>
            <person name="Kawachi M."/>
            <person name="Toyoda A."/>
            <person name="Nozaki H."/>
        </authorList>
    </citation>
    <scope>NUCLEOTIDE SEQUENCE [LARGE SCALE GENOMIC DNA]</scope>
    <source>
        <strain evidence="2 3">NIES-4017</strain>
    </source>
</reference>
<dbReference type="EMBL" id="BMAR01000001">
    <property type="protein sequence ID" value="GFR40092.1"/>
    <property type="molecule type" value="Genomic_DNA"/>
</dbReference>
<feature type="region of interest" description="Disordered" evidence="1">
    <location>
        <begin position="416"/>
        <end position="474"/>
    </location>
</feature>
<keyword evidence="3" id="KW-1185">Reference proteome</keyword>
<feature type="region of interest" description="Disordered" evidence="1">
    <location>
        <begin position="301"/>
        <end position="338"/>
    </location>
</feature>
<organism evidence="2 3">
    <name type="scientific">Astrephomene gubernaculifera</name>
    <dbReference type="NCBI Taxonomy" id="47775"/>
    <lineage>
        <taxon>Eukaryota</taxon>
        <taxon>Viridiplantae</taxon>
        <taxon>Chlorophyta</taxon>
        <taxon>core chlorophytes</taxon>
        <taxon>Chlorophyceae</taxon>
        <taxon>CS clade</taxon>
        <taxon>Chlamydomonadales</taxon>
        <taxon>Astrephomenaceae</taxon>
        <taxon>Astrephomene</taxon>
    </lineage>
</organism>
<feature type="compositionally biased region" description="Polar residues" evidence="1">
    <location>
        <begin position="303"/>
        <end position="316"/>
    </location>
</feature>
<evidence type="ECO:0000256" key="1">
    <source>
        <dbReference type="SAM" id="MobiDB-lite"/>
    </source>
</evidence>
<name>A0AAD3DGR4_9CHLO</name>
<comment type="caution">
    <text evidence="2">The sequence shown here is derived from an EMBL/GenBank/DDBJ whole genome shotgun (WGS) entry which is preliminary data.</text>
</comment>
<protein>
    <submittedName>
        <fullName evidence="2">Uncharacterized protein</fullName>
    </submittedName>
</protein>
<feature type="compositionally biased region" description="Basic residues" evidence="1">
    <location>
        <begin position="317"/>
        <end position="327"/>
    </location>
</feature>
<accession>A0AAD3DGR4</accession>
<proteinExistence type="predicted"/>
<dbReference type="AlphaFoldDB" id="A0AAD3DGR4"/>
<dbReference type="Proteomes" id="UP001054857">
    <property type="component" value="Unassembled WGS sequence"/>
</dbReference>
<evidence type="ECO:0000313" key="2">
    <source>
        <dbReference type="EMBL" id="GFR40092.1"/>
    </source>
</evidence>